<protein>
    <recommendedName>
        <fullName evidence="5">Glutathione peroxidase</fullName>
    </recommendedName>
</protein>
<evidence type="ECO:0000256" key="2">
    <source>
        <dbReference type="ARBA" id="ARBA00022559"/>
    </source>
</evidence>
<feature type="active site" evidence="4">
    <location>
        <position position="36"/>
    </location>
</feature>
<dbReference type="PRINTS" id="PR01011">
    <property type="entry name" value="GLUTPROXDASE"/>
</dbReference>
<dbReference type="KEGG" id="asr:WL1483_1898"/>
<keyword evidence="2 5" id="KW-0575">Peroxidase</keyword>
<dbReference type="EMBL" id="CP013067">
    <property type="protein sequence ID" value="ALP41317.1"/>
    <property type="molecule type" value="Genomic_DNA"/>
</dbReference>
<dbReference type="PANTHER" id="PTHR11592">
    <property type="entry name" value="GLUTATHIONE PEROXIDASE"/>
    <property type="match status" value="1"/>
</dbReference>
<dbReference type="Proteomes" id="UP000058114">
    <property type="component" value="Chromosome"/>
</dbReference>
<dbReference type="STRING" id="652.WL1483_1898"/>
<dbReference type="InterPro" id="IPR029759">
    <property type="entry name" value="GPX_AS"/>
</dbReference>
<dbReference type="FunFam" id="3.40.30.10:FF:000010">
    <property type="entry name" value="Glutathione peroxidase"/>
    <property type="match status" value="1"/>
</dbReference>
<gene>
    <name evidence="7" type="primary">gpx1</name>
    <name evidence="7" type="ORF">WL1483_1898</name>
</gene>
<dbReference type="PIRSF" id="PIRSF000303">
    <property type="entry name" value="Glutathion_perox"/>
    <property type="match status" value="1"/>
</dbReference>
<dbReference type="Pfam" id="PF00255">
    <property type="entry name" value="GSHPx"/>
    <property type="match status" value="1"/>
</dbReference>
<dbReference type="CDD" id="cd00340">
    <property type="entry name" value="GSH_Peroxidase"/>
    <property type="match status" value="1"/>
</dbReference>
<dbReference type="PROSITE" id="PS00763">
    <property type="entry name" value="GLUTATHIONE_PEROXID_2"/>
    <property type="match status" value="1"/>
</dbReference>
<organism evidence="7 8">
    <name type="scientific">Aeromonas schubertii</name>
    <dbReference type="NCBI Taxonomy" id="652"/>
    <lineage>
        <taxon>Bacteria</taxon>
        <taxon>Pseudomonadati</taxon>
        <taxon>Pseudomonadota</taxon>
        <taxon>Gammaproteobacteria</taxon>
        <taxon>Aeromonadales</taxon>
        <taxon>Aeromonadaceae</taxon>
        <taxon>Aeromonas</taxon>
    </lineage>
</organism>
<name>A0A0S2SHY1_9GAMM</name>
<dbReference type="OrthoDB" id="9785502at2"/>
<evidence type="ECO:0000256" key="3">
    <source>
        <dbReference type="ARBA" id="ARBA00023002"/>
    </source>
</evidence>
<dbReference type="AlphaFoldDB" id="A0A0S2SHY1"/>
<sequence>MPHISEFELTALDGTPFPAESLDGKVVLLVNVASRCGFTPQYRDLESLWQRFRDKGLVVLGFPCNQFGQQEPGDAEEIAEFCSTTYPVSFPLLAKGDVNGPDAHPLYEWAKQRCPGLLGLEAIKWNFTKFLFDREGEPVARYAPTTKPESLLPDIETLLAQGE</sequence>
<dbReference type="Gene3D" id="3.40.30.10">
    <property type="entry name" value="Glutaredoxin"/>
    <property type="match status" value="1"/>
</dbReference>
<evidence type="ECO:0000313" key="7">
    <source>
        <dbReference type="EMBL" id="ALP41317.1"/>
    </source>
</evidence>
<dbReference type="PROSITE" id="PS51352">
    <property type="entry name" value="THIOREDOXIN_2"/>
    <property type="match status" value="1"/>
</dbReference>
<evidence type="ECO:0000313" key="8">
    <source>
        <dbReference type="Proteomes" id="UP000058114"/>
    </source>
</evidence>
<dbReference type="RefSeq" id="WP_050665616.1">
    <property type="nucleotide sequence ID" value="NZ_CDDB01000028.1"/>
</dbReference>
<reference evidence="8" key="1">
    <citation type="submission" date="2015-10" db="EMBL/GenBank/DDBJ databases">
        <title>Complete Genome Sequence of Aeromonas schubertii strain WL1483.</title>
        <authorList>
            <person name="Liu L."/>
        </authorList>
    </citation>
    <scope>NUCLEOTIDE SEQUENCE [LARGE SCALE GENOMIC DNA]</scope>
    <source>
        <strain evidence="8">WL1483</strain>
    </source>
</reference>
<dbReference type="InterPro" id="IPR013766">
    <property type="entry name" value="Thioredoxin_domain"/>
</dbReference>
<accession>A0A0S2SHY1</accession>
<dbReference type="GO" id="GO:0034599">
    <property type="term" value="P:cellular response to oxidative stress"/>
    <property type="evidence" value="ECO:0007669"/>
    <property type="project" value="TreeGrafter"/>
</dbReference>
<dbReference type="PROSITE" id="PS00460">
    <property type="entry name" value="GLUTATHIONE_PEROXID_1"/>
    <property type="match status" value="1"/>
</dbReference>
<dbReference type="PANTHER" id="PTHR11592:SF78">
    <property type="entry name" value="GLUTATHIONE PEROXIDASE"/>
    <property type="match status" value="1"/>
</dbReference>
<comment type="similarity">
    <text evidence="1 5">Belongs to the glutathione peroxidase family.</text>
</comment>
<dbReference type="GO" id="GO:0004601">
    <property type="term" value="F:peroxidase activity"/>
    <property type="evidence" value="ECO:0007669"/>
    <property type="project" value="UniProtKB-KW"/>
</dbReference>
<proteinExistence type="inferred from homology"/>
<reference evidence="7 8" key="2">
    <citation type="journal article" date="2016" name="Genome Announc.">
        <title>Complete Genome Sequence of the Highly Virulent Aeromonas schubertii Strain WL1483, Isolated from Diseased Snakehead Fish (Channa argus) in China.</title>
        <authorList>
            <person name="Liu L."/>
            <person name="Li N."/>
            <person name="Zhang D."/>
            <person name="Fu X."/>
            <person name="Shi C."/>
            <person name="Lin Q."/>
            <person name="Hao G."/>
        </authorList>
    </citation>
    <scope>NUCLEOTIDE SEQUENCE [LARGE SCALE GENOMIC DNA]</scope>
    <source>
        <strain evidence="7 8">WL1483</strain>
    </source>
</reference>
<evidence type="ECO:0000256" key="1">
    <source>
        <dbReference type="ARBA" id="ARBA00006926"/>
    </source>
</evidence>
<dbReference type="PROSITE" id="PS51355">
    <property type="entry name" value="GLUTATHIONE_PEROXID_3"/>
    <property type="match status" value="1"/>
</dbReference>
<dbReference type="SUPFAM" id="SSF52833">
    <property type="entry name" value="Thioredoxin-like"/>
    <property type="match status" value="1"/>
</dbReference>
<keyword evidence="3 5" id="KW-0560">Oxidoreductase</keyword>
<dbReference type="InterPro" id="IPR000889">
    <property type="entry name" value="Glutathione_peroxidase"/>
</dbReference>
<evidence type="ECO:0000256" key="4">
    <source>
        <dbReference type="PIRSR" id="PIRSR000303-1"/>
    </source>
</evidence>
<dbReference type="PATRIC" id="fig|652.5.peg.2427"/>
<dbReference type="InterPro" id="IPR029760">
    <property type="entry name" value="GPX_CS"/>
</dbReference>
<feature type="domain" description="Thioredoxin" evidence="6">
    <location>
        <begin position="1"/>
        <end position="160"/>
    </location>
</feature>
<evidence type="ECO:0000259" key="6">
    <source>
        <dbReference type="PROSITE" id="PS51352"/>
    </source>
</evidence>
<dbReference type="InterPro" id="IPR036249">
    <property type="entry name" value="Thioredoxin-like_sf"/>
</dbReference>
<evidence type="ECO:0000256" key="5">
    <source>
        <dbReference type="RuleBase" id="RU000499"/>
    </source>
</evidence>